<dbReference type="InterPro" id="IPR001509">
    <property type="entry name" value="Epimerase_deHydtase"/>
</dbReference>
<dbReference type="EMBL" id="FZOD01000071">
    <property type="protein sequence ID" value="SNT58776.1"/>
    <property type="molecule type" value="Genomic_DNA"/>
</dbReference>
<proteinExistence type="predicted"/>
<reference evidence="2 3" key="1">
    <citation type="submission" date="2017-06" db="EMBL/GenBank/DDBJ databases">
        <authorList>
            <person name="Kim H.J."/>
            <person name="Triplett B.A."/>
        </authorList>
    </citation>
    <scope>NUCLEOTIDE SEQUENCE [LARGE SCALE GENOMIC DNA]</scope>
    <source>
        <strain evidence="2 3">CGMCC 4.2132</strain>
    </source>
</reference>
<evidence type="ECO:0000313" key="3">
    <source>
        <dbReference type="Proteomes" id="UP000198282"/>
    </source>
</evidence>
<dbReference type="SUPFAM" id="SSF51735">
    <property type="entry name" value="NAD(P)-binding Rossmann-fold domains"/>
    <property type="match status" value="1"/>
</dbReference>
<dbReference type="Gene3D" id="3.40.50.720">
    <property type="entry name" value="NAD(P)-binding Rossmann-like Domain"/>
    <property type="match status" value="1"/>
</dbReference>
<gene>
    <name evidence="2" type="ORF">SAMN05216276_10712</name>
</gene>
<evidence type="ECO:0000313" key="2">
    <source>
        <dbReference type="EMBL" id="SNT58776.1"/>
    </source>
</evidence>
<dbReference type="InterPro" id="IPR036291">
    <property type="entry name" value="NAD(P)-bd_dom_sf"/>
</dbReference>
<feature type="domain" description="NAD-dependent epimerase/dehydratase" evidence="1">
    <location>
        <begin position="128"/>
        <end position="198"/>
    </location>
</feature>
<organism evidence="2 3">
    <name type="scientific">Streptosporangium subroseum</name>
    <dbReference type="NCBI Taxonomy" id="106412"/>
    <lineage>
        <taxon>Bacteria</taxon>
        <taxon>Bacillati</taxon>
        <taxon>Actinomycetota</taxon>
        <taxon>Actinomycetes</taxon>
        <taxon>Streptosporangiales</taxon>
        <taxon>Streptosporangiaceae</taxon>
        <taxon>Streptosporangium</taxon>
    </lineage>
</organism>
<sequence>MVVHRGRTEPDDLVTCTHLHVDRRDFSTVAGQVRAFGPDAVIDTIALTRRDVEAVLPHLPDVHLVVLSSMDVYRAYELYQANDGMPMPVPATEDSPLRLGRYPYRGKGLEMDDYDKLDVEPAYLERGGTVLRLAMIYGPRDPQQREEFVLRRVRAQRKRIPVGPGATLMPRLHVDDAVASVLATLERPGAAAGEVFNITETTTYSINGWMRLIMTAAGHTAELVRVPDDALPADLRSTRATSQHLLASSQKARELLGFRPEDSAAAIARSVRWHLQHPPTNAPTDFTEDDRALACVR</sequence>
<name>A0A239NV85_9ACTN</name>
<dbReference type="Proteomes" id="UP000198282">
    <property type="component" value="Unassembled WGS sequence"/>
</dbReference>
<keyword evidence="3" id="KW-1185">Reference proteome</keyword>
<accession>A0A239NV85</accession>
<protein>
    <submittedName>
        <fullName evidence="2">Nucleoside-diphosphate-sugar epimerase</fullName>
    </submittedName>
</protein>
<dbReference type="AlphaFoldDB" id="A0A239NV85"/>
<dbReference type="Pfam" id="PF01370">
    <property type="entry name" value="Epimerase"/>
    <property type="match status" value="1"/>
</dbReference>
<evidence type="ECO:0000259" key="1">
    <source>
        <dbReference type="Pfam" id="PF01370"/>
    </source>
</evidence>